<reference evidence="9" key="1">
    <citation type="submission" date="2018-05" db="EMBL/GenBank/DDBJ databases">
        <authorList>
            <person name="Lanie J.A."/>
            <person name="Ng W.-L."/>
            <person name="Kazmierczak K.M."/>
            <person name="Andrzejewski T.M."/>
            <person name="Davidsen T.M."/>
            <person name="Wayne K.J."/>
            <person name="Tettelin H."/>
            <person name="Glass J.I."/>
            <person name="Rusch D."/>
            <person name="Podicherti R."/>
            <person name="Tsui H.-C.T."/>
            <person name="Winkler M.E."/>
        </authorList>
    </citation>
    <scope>NUCLEOTIDE SEQUENCE</scope>
</reference>
<dbReference type="GO" id="GO:0046872">
    <property type="term" value="F:metal ion binding"/>
    <property type="evidence" value="ECO:0007669"/>
    <property type="project" value="UniProtKB-KW"/>
</dbReference>
<dbReference type="InterPro" id="IPR051536">
    <property type="entry name" value="UDG_Type-4/5"/>
</dbReference>
<keyword evidence="6" id="KW-0411">Iron-sulfur</keyword>
<name>A0A382S6C3_9ZZZZ</name>
<dbReference type="GO" id="GO:0097506">
    <property type="term" value="F:deaminated base DNA N-glycosylase activity"/>
    <property type="evidence" value="ECO:0007669"/>
    <property type="project" value="UniProtKB-ARBA"/>
</dbReference>
<evidence type="ECO:0000256" key="4">
    <source>
        <dbReference type="ARBA" id="ARBA00022801"/>
    </source>
</evidence>
<dbReference type="CDD" id="cd10030">
    <property type="entry name" value="UDG-F4_TTUDGA_SPO1dp_like"/>
    <property type="match status" value="1"/>
</dbReference>
<dbReference type="PANTHER" id="PTHR33693">
    <property type="entry name" value="TYPE-5 URACIL-DNA GLYCOSYLASE"/>
    <property type="match status" value="1"/>
</dbReference>
<evidence type="ECO:0000256" key="3">
    <source>
        <dbReference type="ARBA" id="ARBA00022763"/>
    </source>
</evidence>
<proteinExistence type="predicted"/>
<sequence>RTKVYISNVVNYRPPANRSPTEVEIERYLPYLKSHIEIISPKILVLLGKTALNALLGNEFVISKARGKWIQKEIGPVKPWIIASFHPAFLMRQPEQKKLAWIDLKMIRDKSKILKM</sequence>
<feature type="domain" description="Uracil-DNA glycosylase-like" evidence="8">
    <location>
        <begin position="3"/>
        <end position="104"/>
    </location>
</feature>
<dbReference type="InterPro" id="IPR005122">
    <property type="entry name" value="Uracil-DNA_glycosylase-like"/>
</dbReference>
<evidence type="ECO:0000256" key="5">
    <source>
        <dbReference type="ARBA" id="ARBA00023004"/>
    </source>
</evidence>
<keyword evidence="1" id="KW-0004">4Fe-4S</keyword>
<dbReference type="Pfam" id="PF03167">
    <property type="entry name" value="UDG"/>
    <property type="match status" value="1"/>
</dbReference>
<accession>A0A382S6C3</accession>
<dbReference type="GO" id="GO:0006281">
    <property type="term" value="P:DNA repair"/>
    <property type="evidence" value="ECO:0007669"/>
    <property type="project" value="UniProtKB-KW"/>
</dbReference>
<dbReference type="AlphaFoldDB" id="A0A382S6C3"/>
<evidence type="ECO:0000313" key="9">
    <source>
        <dbReference type="EMBL" id="SVD05433.1"/>
    </source>
</evidence>
<keyword evidence="7" id="KW-0234">DNA repair</keyword>
<keyword evidence="2" id="KW-0479">Metal-binding</keyword>
<dbReference type="InterPro" id="IPR036895">
    <property type="entry name" value="Uracil-DNA_glycosylase-like_sf"/>
</dbReference>
<evidence type="ECO:0000256" key="6">
    <source>
        <dbReference type="ARBA" id="ARBA00023014"/>
    </source>
</evidence>
<dbReference type="PANTHER" id="PTHR33693:SF1">
    <property type="entry name" value="TYPE-4 URACIL-DNA GLYCOSYLASE"/>
    <property type="match status" value="1"/>
</dbReference>
<keyword evidence="4" id="KW-0378">Hydrolase</keyword>
<dbReference type="Gene3D" id="3.40.470.10">
    <property type="entry name" value="Uracil-DNA glycosylase-like domain"/>
    <property type="match status" value="1"/>
</dbReference>
<dbReference type="GO" id="GO:0051539">
    <property type="term" value="F:4 iron, 4 sulfur cluster binding"/>
    <property type="evidence" value="ECO:0007669"/>
    <property type="project" value="UniProtKB-KW"/>
</dbReference>
<evidence type="ECO:0000256" key="2">
    <source>
        <dbReference type="ARBA" id="ARBA00022723"/>
    </source>
</evidence>
<dbReference type="SUPFAM" id="SSF52141">
    <property type="entry name" value="Uracil-DNA glycosylase-like"/>
    <property type="match status" value="1"/>
</dbReference>
<protein>
    <recommendedName>
        <fullName evidence="8">Uracil-DNA glycosylase-like domain-containing protein</fullName>
    </recommendedName>
</protein>
<evidence type="ECO:0000256" key="1">
    <source>
        <dbReference type="ARBA" id="ARBA00022485"/>
    </source>
</evidence>
<keyword evidence="3" id="KW-0227">DNA damage</keyword>
<organism evidence="9">
    <name type="scientific">marine metagenome</name>
    <dbReference type="NCBI Taxonomy" id="408172"/>
    <lineage>
        <taxon>unclassified sequences</taxon>
        <taxon>metagenomes</taxon>
        <taxon>ecological metagenomes</taxon>
    </lineage>
</organism>
<dbReference type="EMBL" id="UINC01126748">
    <property type="protein sequence ID" value="SVD05433.1"/>
    <property type="molecule type" value="Genomic_DNA"/>
</dbReference>
<feature type="non-terminal residue" evidence="9">
    <location>
        <position position="1"/>
    </location>
</feature>
<evidence type="ECO:0000259" key="8">
    <source>
        <dbReference type="Pfam" id="PF03167"/>
    </source>
</evidence>
<evidence type="ECO:0000256" key="7">
    <source>
        <dbReference type="ARBA" id="ARBA00023204"/>
    </source>
</evidence>
<keyword evidence="5" id="KW-0408">Iron</keyword>
<gene>
    <name evidence="9" type="ORF">METZ01_LOCUS358287</name>
</gene>